<dbReference type="InParanoid" id="A0A066WIQ2"/>
<evidence type="ECO:0000313" key="1">
    <source>
        <dbReference type="EMBL" id="KDN52418.1"/>
    </source>
</evidence>
<dbReference type="HOGENOM" id="CLU_014633_1_1_1"/>
<protein>
    <recommendedName>
        <fullName evidence="3">L-ornithine N(5)-monooxygenase</fullName>
    </recommendedName>
</protein>
<organism evidence="1 2">
    <name type="scientific">Tilletiaria anomala (strain ATCC 24038 / CBS 436.72 / UBC 951)</name>
    <dbReference type="NCBI Taxonomy" id="1037660"/>
    <lineage>
        <taxon>Eukaryota</taxon>
        <taxon>Fungi</taxon>
        <taxon>Dikarya</taxon>
        <taxon>Basidiomycota</taxon>
        <taxon>Ustilaginomycotina</taxon>
        <taxon>Exobasidiomycetes</taxon>
        <taxon>Georgefischeriales</taxon>
        <taxon>Tilletiariaceae</taxon>
        <taxon>Tilletiaria</taxon>
    </lineage>
</organism>
<dbReference type="GeneID" id="25263789"/>
<dbReference type="AlphaFoldDB" id="A0A066WIQ2"/>
<dbReference type="Gene3D" id="3.50.50.60">
    <property type="entry name" value="FAD/NAD(P)-binding domain"/>
    <property type="match status" value="1"/>
</dbReference>
<keyword evidence="2" id="KW-1185">Reference proteome</keyword>
<dbReference type="EMBL" id="JMSN01000010">
    <property type="protein sequence ID" value="KDN52418.1"/>
    <property type="molecule type" value="Genomic_DNA"/>
</dbReference>
<dbReference type="PANTHER" id="PTHR38663">
    <property type="match status" value="1"/>
</dbReference>
<accession>A0A066WIQ2</accession>
<evidence type="ECO:0008006" key="3">
    <source>
        <dbReference type="Google" id="ProtNLM"/>
    </source>
</evidence>
<reference evidence="1 2" key="1">
    <citation type="submission" date="2014-05" db="EMBL/GenBank/DDBJ databases">
        <title>Draft genome sequence of a rare smut relative, Tilletiaria anomala UBC 951.</title>
        <authorList>
            <consortium name="DOE Joint Genome Institute"/>
            <person name="Toome M."/>
            <person name="Kuo A."/>
            <person name="Henrissat B."/>
            <person name="Lipzen A."/>
            <person name="Tritt A."/>
            <person name="Yoshinaga Y."/>
            <person name="Zane M."/>
            <person name="Barry K."/>
            <person name="Grigoriev I.V."/>
            <person name="Spatafora J.W."/>
            <person name="Aimea M.C."/>
        </authorList>
    </citation>
    <scope>NUCLEOTIDE SEQUENCE [LARGE SCALE GENOMIC DNA]</scope>
    <source>
        <strain evidence="1 2">UBC 951</strain>
    </source>
</reference>
<dbReference type="InterPro" id="IPR036188">
    <property type="entry name" value="FAD/NAD-bd_sf"/>
</dbReference>
<dbReference type="RefSeq" id="XP_013245276.1">
    <property type="nucleotide sequence ID" value="XM_013389822.1"/>
</dbReference>
<name>A0A066WIQ2_TILAU</name>
<dbReference type="Proteomes" id="UP000027361">
    <property type="component" value="Unassembled WGS sequence"/>
</dbReference>
<dbReference type="OMA" id="ACHSMQI"/>
<gene>
    <name evidence="1" type="ORF">K437DRAFT_254193</name>
</gene>
<dbReference type="STRING" id="1037660.A0A066WIQ2"/>
<dbReference type="SUPFAM" id="SSF51905">
    <property type="entry name" value="FAD/NAD(P)-binding domain"/>
    <property type="match status" value="2"/>
</dbReference>
<comment type="caution">
    <text evidence="1">The sequence shown here is derived from an EMBL/GenBank/DDBJ whole genome shotgun (WGS) entry which is preliminary data.</text>
</comment>
<sequence length="700" mass="77131">MHTIFRSSCYLKADWKIVCEVKTAMLRNIEGLHRLSQKLEATLIHLLVMDKAPSLTSSPASCGPTTVAADAYAEYDLVIIGSGPSALALLSRILEERPAALYTEDERVHLHWLQRRTNGQSRGRTTLKTYKSSQGVHIKAKDRGDICTRLLRRCACPRVLVIDKLGEGWLGAWNRSFKAFEITHLRSPMFFHPSPSGLDDLLAYAVRSNRNRLGNPSVLYTRNKGHSDASLPDLIEICGVVGKEISNHRKKKKRSGRKCQLDLGVNVNERAREDFYTPSTDLFAKFIREDIVDRYGLPGLLAPWKGLAEQLLEQPTHSQCSGSELTVVKGEVQDLEWQDDGTCFCGAQDSGFVLKLASGETVVSKAVVAAVGPGGMPAVPSLFLREQKADQHKPASASGLGWCHSSALASKEFAFPPPHVLTARLAGHKTTAVVIGGGLTSAQIIDLCLKHHHFDSVILLLRGHLKCKPFDVGDEWMGKYSNLQKMRFWQEDDPQKRLLALRAAREGGSITPIYARILKGWEEAGKLEILPFSEVTGWKWIPEQGVNSITLMTKELKTVAVSLCGTPSRETITKNRDLTADYIVAATGAELAFSKLPFMHKLTEQHPVPMYGGLPMLTEDLQWTKDVPFFMIGAASALQVGPGAFNLGGIREAADRVATRLAELSLAEEGSKHSTTAHTDVDDYPLSFTHFGFETLSMEA</sequence>
<dbReference type="PANTHER" id="PTHR38663:SF1">
    <property type="entry name" value="L-ORNITHINE N(5)-MONOOXYGENASE"/>
    <property type="match status" value="1"/>
</dbReference>
<proteinExistence type="predicted"/>
<evidence type="ECO:0000313" key="2">
    <source>
        <dbReference type="Proteomes" id="UP000027361"/>
    </source>
</evidence>
<dbReference type="OrthoDB" id="76038at2759"/>